<dbReference type="InterPro" id="IPR036514">
    <property type="entry name" value="SGNH_hydro_sf"/>
</dbReference>
<proteinExistence type="predicted"/>
<sequence length="220" mass="24853">MNATTRRKNSWLLPASLTLNMLLLALLVTAAFLFRERLLQQYLSWRGKARIVFFGDSIMAQGKWNSLLNRCDIRNSGIPGLGVVHLKEEVKSKVIAYEPSACVVMAGINDLTILERTAAQACADYESILMQLKDASVKTVVQLTLYERQSPATRVKVDSLNRWLVSFCIKHEITYSDPNQWLSDHEGLQRGYAGDRTHLTPEAYQTWAEALQPVVDRLAN</sequence>
<evidence type="ECO:0000313" key="3">
    <source>
        <dbReference type="EMBL" id="GAA4431280.1"/>
    </source>
</evidence>
<name>A0ABP8LK47_9BACT</name>
<comment type="caution">
    <text evidence="3">The sequence shown here is derived from an EMBL/GenBank/DDBJ whole genome shotgun (WGS) entry which is preliminary data.</text>
</comment>
<evidence type="ECO:0000313" key="4">
    <source>
        <dbReference type="Proteomes" id="UP001501508"/>
    </source>
</evidence>
<feature type="domain" description="SGNH hydrolase-type esterase" evidence="2">
    <location>
        <begin position="53"/>
        <end position="205"/>
    </location>
</feature>
<dbReference type="InterPro" id="IPR051532">
    <property type="entry name" value="Ester_Hydrolysis_Enzymes"/>
</dbReference>
<keyword evidence="4" id="KW-1185">Reference proteome</keyword>
<dbReference type="InterPro" id="IPR013830">
    <property type="entry name" value="SGNH_hydro"/>
</dbReference>
<protein>
    <recommendedName>
        <fullName evidence="2">SGNH hydrolase-type esterase domain-containing protein</fullName>
    </recommendedName>
</protein>
<dbReference type="Proteomes" id="UP001501508">
    <property type="component" value="Unassembled WGS sequence"/>
</dbReference>
<dbReference type="EMBL" id="BAABEY010000001">
    <property type="protein sequence ID" value="GAA4431280.1"/>
    <property type="molecule type" value="Genomic_DNA"/>
</dbReference>
<dbReference type="Gene3D" id="3.40.50.1110">
    <property type="entry name" value="SGNH hydrolase"/>
    <property type="match status" value="1"/>
</dbReference>
<dbReference type="Pfam" id="PF13472">
    <property type="entry name" value="Lipase_GDSL_2"/>
    <property type="match status" value="1"/>
</dbReference>
<accession>A0ABP8LK47</accession>
<keyword evidence="1" id="KW-1133">Transmembrane helix</keyword>
<feature type="transmembrane region" description="Helical" evidence="1">
    <location>
        <begin position="12"/>
        <end position="34"/>
    </location>
</feature>
<keyword evidence="1" id="KW-0472">Membrane</keyword>
<evidence type="ECO:0000259" key="2">
    <source>
        <dbReference type="Pfam" id="PF13472"/>
    </source>
</evidence>
<reference evidence="4" key="1">
    <citation type="journal article" date="2019" name="Int. J. Syst. Evol. Microbiol.">
        <title>The Global Catalogue of Microorganisms (GCM) 10K type strain sequencing project: providing services to taxonomists for standard genome sequencing and annotation.</title>
        <authorList>
            <consortium name="The Broad Institute Genomics Platform"/>
            <consortium name="The Broad Institute Genome Sequencing Center for Infectious Disease"/>
            <person name="Wu L."/>
            <person name="Ma J."/>
        </authorList>
    </citation>
    <scope>NUCLEOTIDE SEQUENCE [LARGE SCALE GENOMIC DNA]</scope>
    <source>
        <strain evidence="4">JCM 31920</strain>
    </source>
</reference>
<dbReference type="PANTHER" id="PTHR30383:SF29">
    <property type="entry name" value="SGNH HYDROLASE-TYPE ESTERASE DOMAIN-CONTAINING PROTEIN"/>
    <property type="match status" value="1"/>
</dbReference>
<dbReference type="PANTHER" id="PTHR30383">
    <property type="entry name" value="THIOESTERASE 1/PROTEASE 1/LYSOPHOSPHOLIPASE L1"/>
    <property type="match status" value="1"/>
</dbReference>
<organism evidence="3 4">
    <name type="scientific">Ravibacter arvi</name>
    <dbReference type="NCBI Taxonomy" id="2051041"/>
    <lineage>
        <taxon>Bacteria</taxon>
        <taxon>Pseudomonadati</taxon>
        <taxon>Bacteroidota</taxon>
        <taxon>Cytophagia</taxon>
        <taxon>Cytophagales</taxon>
        <taxon>Spirosomataceae</taxon>
        <taxon>Ravibacter</taxon>
    </lineage>
</organism>
<dbReference type="RefSeq" id="WP_345026097.1">
    <property type="nucleotide sequence ID" value="NZ_BAABEY010000001.1"/>
</dbReference>
<gene>
    <name evidence="3" type="ORF">GCM10023091_01730</name>
</gene>
<keyword evidence="1" id="KW-0812">Transmembrane</keyword>
<evidence type="ECO:0000256" key="1">
    <source>
        <dbReference type="SAM" id="Phobius"/>
    </source>
</evidence>
<dbReference type="SUPFAM" id="SSF52266">
    <property type="entry name" value="SGNH hydrolase"/>
    <property type="match status" value="1"/>
</dbReference>